<evidence type="ECO:0000256" key="6">
    <source>
        <dbReference type="ARBA" id="ARBA00022679"/>
    </source>
</evidence>
<dbReference type="InterPro" id="IPR003016">
    <property type="entry name" value="2-oxoA_DH_lipoyl-BS"/>
</dbReference>
<dbReference type="PANTHER" id="PTHR43178:SF5">
    <property type="entry name" value="LIPOAMIDE ACYLTRANSFERASE COMPONENT OF BRANCHED-CHAIN ALPHA-KETO ACID DEHYDROGENASE COMPLEX, MITOCHONDRIAL"/>
    <property type="match status" value="1"/>
</dbReference>
<keyword evidence="7 10" id="KW-0450">Lipoyl</keyword>
<evidence type="ECO:0000256" key="7">
    <source>
        <dbReference type="ARBA" id="ARBA00022823"/>
    </source>
</evidence>
<dbReference type="CDD" id="cd06849">
    <property type="entry name" value="lipoyl_domain"/>
    <property type="match status" value="1"/>
</dbReference>
<dbReference type="EMBL" id="JACEIB010000007">
    <property type="protein sequence ID" value="MBA2934935.1"/>
    <property type="molecule type" value="Genomic_DNA"/>
</dbReference>
<dbReference type="Gene3D" id="4.10.320.10">
    <property type="entry name" value="E3-binding domain"/>
    <property type="match status" value="1"/>
</dbReference>
<organism evidence="14 15">
    <name type="scientific">Sphingomonas chungangi</name>
    <dbReference type="NCBI Taxonomy" id="2683589"/>
    <lineage>
        <taxon>Bacteria</taxon>
        <taxon>Pseudomonadati</taxon>
        <taxon>Pseudomonadota</taxon>
        <taxon>Alphaproteobacteria</taxon>
        <taxon>Sphingomonadales</taxon>
        <taxon>Sphingomonadaceae</taxon>
        <taxon>Sphingomonas</taxon>
    </lineage>
</organism>
<dbReference type="Gene3D" id="3.30.559.10">
    <property type="entry name" value="Chloramphenicol acetyltransferase-like domain"/>
    <property type="match status" value="1"/>
</dbReference>
<dbReference type="AlphaFoldDB" id="A0A838L8B8"/>
<dbReference type="Proteomes" id="UP000570166">
    <property type="component" value="Unassembled WGS sequence"/>
</dbReference>
<dbReference type="PROSITE" id="PS50968">
    <property type="entry name" value="BIOTINYL_LIPOYL"/>
    <property type="match status" value="1"/>
</dbReference>
<dbReference type="SUPFAM" id="SSF52777">
    <property type="entry name" value="CoA-dependent acyltransferases"/>
    <property type="match status" value="1"/>
</dbReference>
<evidence type="ECO:0000256" key="5">
    <source>
        <dbReference type="ARBA" id="ARBA00011666"/>
    </source>
</evidence>
<evidence type="ECO:0000256" key="1">
    <source>
        <dbReference type="ARBA" id="ARBA00001938"/>
    </source>
</evidence>
<evidence type="ECO:0000256" key="9">
    <source>
        <dbReference type="ARBA" id="ARBA00052761"/>
    </source>
</evidence>
<keyword evidence="8 10" id="KW-0012">Acyltransferase</keyword>
<gene>
    <name evidence="14" type="ORF">HZF05_12585</name>
</gene>
<dbReference type="InterPro" id="IPR001078">
    <property type="entry name" value="2-oxoacid_DH_actylTfrase"/>
</dbReference>
<comment type="function">
    <text evidence="2">E2 component of the 2-oxoglutarate dehydrogenase (OGDH) complex which catalyzes the second step in the conversion of 2-oxoglutarate to succinyl-CoA and CO(2).</text>
</comment>
<comment type="cofactor">
    <cofactor evidence="1 10">
        <name>(R)-lipoate</name>
        <dbReference type="ChEBI" id="CHEBI:83088"/>
    </cofactor>
</comment>
<dbReference type="RefSeq" id="WP_160366705.1">
    <property type="nucleotide sequence ID" value="NZ_JACEIB010000007.1"/>
</dbReference>
<dbReference type="GO" id="GO:0005737">
    <property type="term" value="C:cytoplasm"/>
    <property type="evidence" value="ECO:0007669"/>
    <property type="project" value="TreeGrafter"/>
</dbReference>
<dbReference type="GO" id="GO:0016407">
    <property type="term" value="F:acetyltransferase activity"/>
    <property type="evidence" value="ECO:0007669"/>
    <property type="project" value="TreeGrafter"/>
</dbReference>
<dbReference type="Pfam" id="PF00364">
    <property type="entry name" value="Biotin_lipoyl"/>
    <property type="match status" value="1"/>
</dbReference>
<dbReference type="InterPro" id="IPR036625">
    <property type="entry name" value="E3-bd_dom_sf"/>
</dbReference>
<dbReference type="FunFam" id="3.30.559.10:FF:000007">
    <property type="entry name" value="Dihydrolipoamide acetyltransferase component of pyruvate dehydrogenase complex"/>
    <property type="match status" value="1"/>
</dbReference>
<feature type="domain" description="Peripheral subunit-binding (PSBD)" evidence="13">
    <location>
        <begin position="138"/>
        <end position="174"/>
    </location>
</feature>
<sequence length="426" mass="45303">MARVNFRLPDIGEGIAEAEIVTWHVKVGDMVEEDQPVADMMTDKATVEMAAPVSGKVIEVAGAVGDQIAIGSTLVVFETEGGEEAAPAPVAEEEPVAAPAPQDTVRPEPVEGRAASAAPEARAATSLSTNGGETRKVLASPAVRQRAKELGVDLGDVHPAAGDRVKHSDLDAFLKYQGGGSVPARSTAAPIAAGEDEIEEIKVAGLRRRIAENMAEAKRRIPHFAYVDEVDVTAVEALRAAMNETRGERPKLTMLPFLIRAISKAARDFPMVNARFDDEAGVVQRHSAVHLGMATQTDAGLSVPVIRDAQAYDVWGLAAEIVRLADATRRGKAKREELSGSTITLTSLGALGGIVSTPVINRPEVAIVGVNKMVERPVVIDGRIEVRKMMNLSSSFDHRVVDGMDAAKFIQAVRKLIEVPALLFAD</sequence>
<evidence type="ECO:0000256" key="2">
    <source>
        <dbReference type="ARBA" id="ARBA00004052"/>
    </source>
</evidence>
<dbReference type="InterPro" id="IPR000089">
    <property type="entry name" value="Biotin_lipoyl"/>
</dbReference>
<dbReference type="PROSITE" id="PS51826">
    <property type="entry name" value="PSBD"/>
    <property type="match status" value="1"/>
</dbReference>
<evidence type="ECO:0000313" key="14">
    <source>
        <dbReference type="EMBL" id="MBA2934935.1"/>
    </source>
</evidence>
<comment type="similarity">
    <text evidence="4 10">Belongs to the 2-oxoacid dehydrogenase family.</text>
</comment>
<comment type="pathway">
    <text evidence="3">Amino-acid degradation; L-lysine degradation via saccharopine pathway; glutaryl-CoA from L-lysine: step 6/6.</text>
</comment>
<dbReference type="InterPro" id="IPR004167">
    <property type="entry name" value="PSBD"/>
</dbReference>
<evidence type="ECO:0000256" key="3">
    <source>
        <dbReference type="ARBA" id="ARBA00005145"/>
    </source>
</evidence>
<proteinExistence type="inferred from homology"/>
<feature type="compositionally biased region" description="Low complexity" evidence="11">
    <location>
        <begin position="114"/>
        <end position="124"/>
    </location>
</feature>
<evidence type="ECO:0000256" key="8">
    <source>
        <dbReference type="ARBA" id="ARBA00023315"/>
    </source>
</evidence>
<feature type="compositionally biased region" description="Low complexity" evidence="11">
    <location>
        <begin position="84"/>
        <end position="101"/>
    </location>
</feature>
<dbReference type="SUPFAM" id="SSF51230">
    <property type="entry name" value="Single hybrid motif"/>
    <property type="match status" value="1"/>
</dbReference>
<name>A0A838L8B8_9SPHN</name>
<comment type="catalytic activity">
    <reaction evidence="9">
        <text>N(6)-[(R)-dihydrolipoyl]-L-lysyl-[protein] + succinyl-CoA = N(6)-[(R)-S(8)-succinyldihydrolipoyl]-L-lysyl-[protein] + CoA</text>
        <dbReference type="Rhea" id="RHEA:15213"/>
        <dbReference type="Rhea" id="RHEA-COMP:10475"/>
        <dbReference type="Rhea" id="RHEA-COMP:20092"/>
        <dbReference type="ChEBI" id="CHEBI:57287"/>
        <dbReference type="ChEBI" id="CHEBI:57292"/>
        <dbReference type="ChEBI" id="CHEBI:83100"/>
        <dbReference type="ChEBI" id="CHEBI:83120"/>
        <dbReference type="EC" id="2.3.1.61"/>
    </reaction>
</comment>
<feature type="domain" description="Lipoyl-binding" evidence="12">
    <location>
        <begin position="3"/>
        <end position="78"/>
    </location>
</feature>
<feature type="region of interest" description="Disordered" evidence="11">
    <location>
        <begin position="81"/>
        <end position="133"/>
    </location>
</feature>
<dbReference type="GO" id="GO:0031405">
    <property type="term" value="F:lipoic acid binding"/>
    <property type="evidence" value="ECO:0007669"/>
    <property type="project" value="TreeGrafter"/>
</dbReference>
<comment type="subunit">
    <text evidence="5">Forms a 24-polypeptide structural core with octahedral symmetry. Part of the 2-oxoglutarate dehydrogenase (OGDH) complex composed of E1 (2-oxoglutarate dehydrogenase), E2 (dihydrolipoamide succinyltransferase) and E3 (dihydrolipoamide dehydrogenase); the complex contains multiple copies of the three enzymatic components (E1, E2 and E3).</text>
</comment>
<evidence type="ECO:0000256" key="4">
    <source>
        <dbReference type="ARBA" id="ARBA00007317"/>
    </source>
</evidence>
<dbReference type="Pfam" id="PF02817">
    <property type="entry name" value="E3_binding"/>
    <property type="match status" value="1"/>
</dbReference>
<evidence type="ECO:0000256" key="11">
    <source>
        <dbReference type="SAM" id="MobiDB-lite"/>
    </source>
</evidence>
<evidence type="ECO:0000256" key="10">
    <source>
        <dbReference type="RuleBase" id="RU003423"/>
    </source>
</evidence>
<protein>
    <recommendedName>
        <fullName evidence="10">Dihydrolipoamide acetyltransferase component of pyruvate dehydrogenase complex</fullName>
        <ecNumber evidence="10">2.3.1.-</ecNumber>
    </recommendedName>
</protein>
<accession>A0A838L8B8</accession>
<dbReference type="Pfam" id="PF00198">
    <property type="entry name" value="2-oxoacid_dh"/>
    <property type="match status" value="1"/>
</dbReference>
<dbReference type="EC" id="2.3.1.-" evidence="10"/>
<dbReference type="GO" id="GO:0004149">
    <property type="term" value="F:dihydrolipoyllysine-residue succinyltransferase activity"/>
    <property type="evidence" value="ECO:0007669"/>
    <property type="project" value="UniProtKB-EC"/>
</dbReference>
<dbReference type="InterPro" id="IPR050743">
    <property type="entry name" value="2-oxoacid_DH_E2_comp"/>
</dbReference>
<keyword evidence="15" id="KW-1185">Reference proteome</keyword>
<dbReference type="InterPro" id="IPR023213">
    <property type="entry name" value="CAT-like_dom_sf"/>
</dbReference>
<evidence type="ECO:0000259" key="13">
    <source>
        <dbReference type="PROSITE" id="PS51826"/>
    </source>
</evidence>
<keyword evidence="6 10" id="KW-0808">Transferase</keyword>
<dbReference type="PANTHER" id="PTHR43178">
    <property type="entry name" value="DIHYDROLIPOAMIDE ACETYLTRANSFERASE COMPONENT OF PYRUVATE DEHYDROGENASE COMPLEX"/>
    <property type="match status" value="1"/>
</dbReference>
<dbReference type="Gene3D" id="2.40.50.100">
    <property type="match status" value="1"/>
</dbReference>
<dbReference type="InterPro" id="IPR011053">
    <property type="entry name" value="Single_hybrid_motif"/>
</dbReference>
<evidence type="ECO:0000313" key="15">
    <source>
        <dbReference type="Proteomes" id="UP000570166"/>
    </source>
</evidence>
<evidence type="ECO:0000259" key="12">
    <source>
        <dbReference type="PROSITE" id="PS50968"/>
    </source>
</evidence>
<reference evidence="14 15" key="1">
    <citation type="submission" date="2020-07" db="EMBL/GenBank/DDBJ databases">
        <authorList>
            <person name="Sun Q."/>
        </authorList>
    </citation>
    <scope>NUCLEOTIDE SEQUENCE [LARGE SCALE GENOMIC DNA]</scope>
    <source>
        <strain evidence="14 15">CGMCC 1.13654</strain>
    </source>
</reference>
<dbReference type="PROSITE" id="PS00189">
    <property type="entry name" value="LIPOYL"/>
    <property type="match status" value="1"/>
</dbReference>
<comment type="caution">
    <text evidence="14">The sequence shown here is derived from an EMBL/GenBank/DDBJ whole genome shotgun (WGS) entry which is preliminary data.</text>
</comment>